<organism evidence="2 4">
    <name type="scientific">Punica granatum</name>
    <name type="common">Pomegranate</name>
    <dbReference type="NCBI Taxonomy" id="22663"/>
    <lineage>
        <taxon>Eukaryota</taxon>
        <taxon>Viridiplantae</taxon>
        <taxon>Streptophyta</taxon>
        <taxon>Embryophyta</taxon>
        <taxon>Tracheophyta</taxon>
        <taxon>Spermatophyta</taxon>
        <taxon>Magnoliopsida</taxon>
        <taxon>eudicotyledons</taxon>
        <taxon>Gunneridae</taxon>
        <taxon>Pentapetalae</taxon>
        <taxon>rosids</taxon>
        <taxon>malvids</taxon>
        <taxon>Myrtales</taxon>
        <taxon>Lythraceae</taxon>
        <taxon>Punica</taxon>
    </lineage>
</organism>
<dbReference type="EMBL" id="MTKT01005609">
    <property type="protein sequence ID" value="OWM65558.1"/>
    <property type="molecule type" value="Genomic_DNA"/>
</dbReference>
<evidence type="ECO:0000313" key="3">
    <source>
        <dbReference type="EMBL" id="PKI58098.1"/>
    </source>
</evidence>
<evidence type="ECO:0000313" key="2">
    <source>
        <dbReference type="EMBL" id="OWM65558.1"/>
    </source>
</evidence>
<reference evidence="3 5" key="3">
    <citation type="submission" date="2017-11" db="EMBL/GenBank/DDBJ databases">
        <title>De-novo sequencing of pomegranate (Punica granatum L.) genome.</title>
        <authorList>
            <person name="Akparov Z."/>
            <person name="Amiraslanov A."/>
            <person name="Hajiyeva S."/>
            <person name="Abbasov M."/>
            <person name="Kaur K."/>
            <person name="Hamwieh A."/>
            <person name="Solovyev V."/>
            <person name="Salamov A."/>
            <person name="Braich B."/>
            <person name="Kosarev P."/>
            <person name="Mahmoud A."/>
            <person name="Hajiyev E."/>
            <person name="Babayeva S."/>
            <person name="Izzatullayeva V."/>
            <person name="Mammadov A."/>
            <person name="Mammadov A."/>
            <person name="Sharifova S."/>
            <person name="Ojaghi J."/>
            <person name="Eynullazada K."/>
            <person name="Bayramov B."/>
            <person name="Abdulazimova A."/>
            <person name="Shahmuradov I."/>
        </authorList>
    </citation>
    <scope>NUCLEOTIDE SEQUENCE [LARGE SCALE GENOMIC DNA]</scope>
    <source>
        <strain evidence="3">AG2017</strain>
        <strain evidence="5">cv. AG2017</strain>
        <tissue evidence="3">Leaf</tissue>
    </source>
</reference>
<dbReference type="Proteomes" id="UP000233551">
    <property type="component" value="Unassembled WGS sequence"/>
</dbReference>
<feature type="region of interest" description="Disordered" evidence="1">
    <location>
        <begin position="17"/>
        <end position="80"/>
    </location>
</feature>
<reference evidence="2" key="2">
    <citation type="submission" date="2017-06" db="EMBL/GenBank/DDBJ databases">
        <title>The pomegranate genome and the genomics of punicalagin biosynthesis.</title>
        <authorList>
            <person name="Xu C."/>
        </authorList>
    </citation>
    <scope>NUCLEOTIDE SEQUENCE [LARGE SCALE GENOMIC DNA]</scope>
    <source>
        <tissue evidence="2">Fresh leaf</tissue>
    </source>
</reference>
<reference evidence="4" key="1">
    <citation type="journal article" date="2017" name="Plant J.">
        <title>The pomegranate (Punica granatum L.) genome and the genomics of punicalagin biosynthesis.</title>
        <authorList>
            <person name="Qin G."/>
            <person name="Xu C."/>
            <person name="Ming R."/>
            <person name="Tang H."/>
            <person name="Guyot R."/>
            <person name="Kramer E.M."/>
            <person name="Hu Y."/>
            <person name="Yi X."/>
            <person name="Qi Y."/>
            <person name="Xu X."/>
            <person name="Gao Z."/>
            <person name="Pan H."/>
            <person name="Jian J."/>
            <person name="Tian Y."/>
            <person name="Yue Z."/>
            <person name="Xu Y."/>
        </authorList>
    </citation>
    <scope>NUCLEOTIDE SEQUENCE [LARGE SCALE GENOMIC DNA]</scope>
    <source>
        <strain evidence="4">cv. Dabenzi</strain>
    </source>
</reference>
<evidence type="ECO:0000313" key="4">
    <source>
        <dbReference type="Proteomes" id="UP000197138"/>
    </source>
</evidence>
<keyword evidence="5" id="KW-1185">Reference proteome</keyword>
<gene>
    <name evidence="2" type="ORF">CDL15_Pgr023828</name>
    <name evidence="3" type="ORF">CRG98_021525</name>
</gene>
<comment type="caution">
    <text evidence="2">The sequence shown here is derived from an EMBL/GenBank/DDBJ whole genome shotgun (WGS) entry which is preliminary data.</text>
</comment>
<accession>A0A218VZC2</accession>
<evidence type="ECO:0000256" key="1">
    <source>
        <dbReference type="SAM" id="MobiDB-lite"/>
    </source>
</evidence>
<dbReference type="AlphaFoldDB" id="A0A218VZC2"/>
<sequence>MRSRWLGRRDAISHDSWRIPWARGRRSPESRVDQSPSQGSDASWKGAEGSAKRSELKAQLGSRREERSGAEAPGAVRAKKSWICGRGGAERIVRSRVSGGCVRGYPWLEQRRRGLGEMTRGVGRRLGAGQGRRVQREKCNKEGGDRRGRSRSRAEERCCRE</sequence>
<feature type="region of interest" description="Disordered" evidence="1">
    <location>
        <begin position="119"/>
        <end position="161"/>
    </location>
</feature>
<evidence type="ECO:0000313" key="5">
    <source>
        <dbReference type="Proteomes" id="UP000233551"/>
    </source>
</evidence>
<feature type="compositionally biased region" description="Basic and acidic residues" evidence="1">
    <location>
        <begin position="134"/>
        <end position="161"/>
    </location>
</feature>
<feature type="compositionally biased region" description="Basic and acidic residues" evidence="1">
    <location>
        <begin position="50"/>
        <end position="69"/>
    </location>
</feature>
<name>A0A218VZC2_PUNGR</name>
<dbReference type="Proteomes" id="UP000197138">
    <property type="component" value="Unassembled WGS sequence"/>
</dbReference>
<proteinExistence type="predicted"/>
<protein>
    <submittedName>
        <fullName evidence="2">Uncharacterized protein</fullName>
    </submittedName>
</protein>
<dbReference type="EMBL" id="PGOL01001443">
    <property type="protein sequence ID" value="PKI58098.1"/>
    <property type="molecule type" value="Genomic_DNA"/>
</dbReference>